<dbReference type="RefSeq" id="WP_085884696.1">
    <property type="nucleotide sequence ID" value="NZ_FWFR01000003.1"/>
</dbReference>
<dbReference type="PANTHER" id="PTHR43537">
    <property type="entry name" value="TRANSCRIPTIONAL REGULATOR, GNTR FAMILY"/>
    <property type="match status" value="1"/>
</dbReference>
<dbReference type="InterPro" id="IPR000524">
    <property type="entry name" value="Tscrpt_reg_HTH_GntR"/>
</dbReference>
<feature type="domain" description="HTH gntR-type" evidence="4">
    <location>
        <begin position="14"/>
        <end position="81"/>
    </location>
</feature>
<dbReference type="PROSITE" id="PS50949">
    <property type="entry name" value="HTH_GNTR"/>
    <property type="match status" value="1"/>
</dbReference>
<evidence type="ECO:0000256" key="2">
    <source>
        <dbReference type="ARBA" id="ARBA00023125"/>
    </source>
</evidence>
<keyword evidence="3" id="KW-0804">Transcription</keyword>
<dbReference type="InterPro" id="IPR008920">
    <property type="entry name" value="TF_FadR/GntR_C"/>
</dbReference>
<keyword evidence="2" id="KW-0238">DNA-binding</keyword>
<dbReference type="SMART" id="SM00895">
    <property type="entry name" value="FCD"/>
    <property type="match status" value="1"/>
</dbReference>
<dbReference type="InterPro" id="IPR036390">
    <property type="entry name" value="WH_DNA-bd_sf"/>
</dbReference>
<dbReference type="InParanoid" id="A0A1Y5TS87"/>
<evidence type="ECO:0000256" key="3">
    <source>
        <dbReference type="ARBA" id="ARBA00023163"/>
    </source>
</evidence>
<dbReference type="Pfam" id="PF00392">
    <property type="entry name" value="GntR"/>
    <property type="match status" value="1"/>
</dbReference>
<evidence type="ECO:0000256" key="1">
    <source>
        <dbReference type="ARBA" id="ARBA00023015"/>
    </source>
</evidence>
<dbReference type="Proteomes" id="UP000193200">
    <property type="component" value="Unassembled WGS sequence"/>
</dbReference>
<protein>
    <submittedName>
        <fullName evidence="5">Putative HTH-type transcriptional regulator YdfH</fullName>
    </submittedName>
</protein>
<gene>
    <name evidence="5" type="primary">ydfH_4</name>
    <name evidence="5" type="ORF">OCH7691_03344</name>
</gene>
<reference evidence="5 6" key="1">
    <citation type="submission" date="2017-03" db="EMBL/GenBank/DDBJ databases">
        <authorList>
            <person name="Afonso C.L."/>
            <person name="Miller P.J."/>
            <person name="Scott M.A."/>
            <person name="Spackman E."/>
            <person name="Goraichik I."/>
            <person name="Dimitrov K.M."/>
            <person name="Suarez D.L."/>
            <person name="Swayne D.E."/>
        </authorList>
    </citation>
    <scope>NUCLEOTIDE SEQUENCE [LARGE SCALE GENOMIC DNA]</scope>
    <source>
        <strain evidence="5 6">CECT 7691</strain>
    </source>
</reference>
<dbReference type="PRINTS" id="PR00035">
    <property type="entry name" value="HTHGNTR"/>
</dbReference>
<dbReference type="SMART" id="SM00345">
    <property type="entry name" value="HTH_GNTR"/>
    <property type="match status" value="1"/>
</dbReference>
<keyword evidence="6" id="KW-1185">Reference proteome</keyword>
<dbReference type="SUPFAM" id="SSF48008">
    <property type="entry name" value="GntR ligand-binding domain-like"/>
    <property type="match status" value="1"/>
</dbReference>
<dbReference type="Pfam" id="PF07729">
    <property type="entry name" value="FCD"/>
    <property type="match status" value="1"/>
</dbReference>
<dbReference type="FunCoup" id="A0A1Y5TS87">
    <property type="interactions" value="54"/>
</dbReference>
<dbReference type="GO" id="GO:0003700">
    <property type="term" value="F:DNA-binding transcription factor activity"/>
    <property type="evidence" value="ECO:0007669"/>
    <property type="project" value="InterPro"/>
</dbReference>
<dbReference type="InterPro" id="IPR036388">
    <property type="entry name" value="WH-like_DNA-bd_sf"/>
</dbReference>
<organism evidence="5 6">
    <name type="scientific">Oceanibacterium hippocampi</name>
    <dbReference type="NCBI Taxonomy" id="745714"/>
    <lineage>
        <taxon>Bacteria</taxon>
        <taxon>Pseudomonadati</taxon>
        <taxon>Pseudomonadota</taxon>
        <taxon>Alphaproteobacteria</taxon>
        <taxon>Sneathiellales</taxon>
        <taxon>Sneathiellaceae</taxon>
        <taxon>Oceanibacterium</taxon>
    </lineage>
</organism>
<dbReference type="CDD" id="cd07377">
    <property type="entry name" value="WHTH_GntR"/>
    <property type="match status" value="1"/>
</dbReference>
<dbReference type="SUPFAM" id="SSF46785">
    <property type="entry name" value="Winged helix' DNA-binding domain"/>
    <property type="match status" value="1"/>
</dbReference>
<evidence type="ECO:0000259" key="4">
    <source>
        <dbReference type="PROSITE" id="PS50949"/>
    </source>
</evidence>
<dbReference type="InterPro" id="IPR011711">
    <property type="entry name" value="GntR_C"/>
</dbReference>
<keyword evidence="1" id="KW-0805">Transcription regulation</keyword>
<evidence type="ECO:0000313" key="6">
    <source>
        <dbReference type="Proteomes" id="UP000193200"/>
    </source>
</evidence>
<dbReference type="OrthoDB" id="8680240at2"/>
<evidence type="ECO:0000313" key="5">
    <source>
        <dbReference type="EMBL" id="SLN71126.1"/>
    </source>
</evidence>
<name>A0A1Y5TS87_9PROT</name>
<dbReference type="PANTHER" id="PTHR43537:SF5">
    <property type="entry name" value="UXU OPERON TRANSCRIPTIONAL REGULATOR"/>
    <property type="match status" value="1"/>
</dbReference>
<dbReference type="Gene3D" id="1.10.10.10">
    <property type="entry name" value="Winged helix-like DNA-binding domain superfamily/Winged helix DNA-binding domain"/>
    <property type="match status" value="1"/>
</dbReference>
<dbReference type="AlphaFoldDB" id="A0A1Y5TS87"/>
<dbReference type="GO" id="GO:0003677">
    <property type="term" value="F:DNA binding"/>
    <property type="evidence" value="ECO:0007669"/>
    <property type="project" value="UniProtKB-KW"/>
</dbReference>
<proteinExistence type="predicted"/>
<dbReference type="EMBL" id="FWFR01000003">
    <property type="protein sequence ID" value="SLN71126.1"/>
    <property type="molecule type" value="Genomic_DNA"/>
</dbReference>
<sequence>MNAKEPITPLAEGRTVVDLVADALRRRIIRGEMAPGSKLSQDKLAESFGVSRIPVREALRQLSAEGLVELHSHRSAMVCELDPEGMLELVAVAGSLEALAAERGVPLLSRADLDEMAALLARMKENVSDPAEWYQDNMCFHLIVTRASGWKRAFGIIREARLNLMRYMNQSALHPTLVAGWDADHRQIFEACRQGDQVQVRLLLDLHWRKSAREIHNRLTSDQNVEPGEAGFLNRPFVSGGTS</sequence>
<dbReference type="Gene3D" id="1.20.120.530">
    <property type="entry name" value="GntR ligand-binding domain-like"/>
    <property type="match status" value="1"/>
</dbReference>
<accession>A0A1Y5TS87</accession>